<dbReference type="InterPro" id="IPR000335">
    <property type="entry name" value="Bleomycin-R"/>
</dbReference>
<sequence length="121" mass="13647">MQHISTVPILRSFDEAKAREFYLDWLGFSVDWEHRFEPNLPLYMQVSRDGVVLHLSEHHGDATPGSHVRVEVSGLAAFHAELTGKRYKNNRPGLESPPWGGLEMTVTDPCGNRITFAQGEC</sequence>
<dbReference type="PROSITE" id="PS51819">
    <property type="entry name" value="VOC"/>
    <property type="match status" value="1"/>
</dbReference>
<dbReference type="Gene3D" id="3.10.180.10">
    <property type="entry name" value="2,3-Dihydroxybiphenyl 1,2-Dioxygenase, domain 1"/>
    <property type="match status" value="1"/>
</dbReference>
<dbReference type="InterPro" id="IPR029068">
    <property type="entry name" value="Glyas_Bleomycin-R_OHBP_Dase"/>
</dbReference>
<evidence type="ECO:0000256" key="2">
    <source>
        <dbReference type="ARBA" id="ARBA00021572"/>
    </source>
</evidence>
<dbReference type="CDD" id="cd08349">
    <property type="entry name" value="BLMA_like"/>
    <property type="match status" value="1"/>
</dbReference>
<comment type="similarity">
    <text evidence="1">Belongs to the bleomycin resistance protein family.</text>
</comment>
<name>A0ABY6CGX5_9HYPH</name>
<dbReference type="EMBL" id="CP104965">
    <property type="protein sequence ID" value="UXN71491.1"/>
    <property type="molecule type" value="Genomic_DNA"/>
</dbReference>
<protein>
    <recommendedName>
        <fullName evidence="2">Bleomycin resistance protein</fullName>
    </recommendedName>
</protein>
<dbReference type="Pfam" id="PF19581">
    <property type="entry name" value="Glyoxalase_7"/>
    <property type="match status" value="1"/>
</dbReference>
<keyword evidence="3" id="KW-0046">Antibiotic resistance</keyword>
<feature type="domain" description="VOC" evidence="4">
    <location>
        <begin position="1"/>
        <end position="119"/>
    </location>
</feature>
<dbReference type="SUPFAM" id="SSF54593">
    <property type="entry name" value="Glyoxalase/Bleomycin resistance protein/Dihydroxybiphenyl dioxygenase"/>
    <property type="match status" value="1"/>
</dbReference>
<accession>A0ABY6CGX5</accession>
<evidence type="ECO:0000259" key="4">
    <source>
        <dbReference type="PROSITE" id="PS51819"/>
    </source>
</evidence>
<proteinExistence type="inferred from homology"/>
<evidence type="ECO:0000313" key="6">
    <source>
        <dbReference type="Proteomes" id="UP001061862"/>
    </source>
</evidence>
<dbReference type="InterPro" id="IPR037523">
    <property type="entry name" value="VOC_core"/>
</dbReference>
<organism evidence="5 6">
    <name type="scientific">Devosia neptuniae</name>
    <dbReference type="NCBI Taxonomy" id="191302"/>
    <lineage>
        <taxon>Bacteria</taxon>
        <taxon>Pseudomonadati</taxon>
        <taxon>Pseudomonadota</taxon>
        <taxon>Alphaproteobacteria</taxon>
        <taxon>Hyphomicrobiales</taxon>
        <taxon>Devosiaceae</taxon>
        <taxon>Devosia</taxon>
    </lineage>
</organism>
<dbReference type="Proteomes" id="UP001061862">
    <property type="component" value="Chromosome"/>
</dbReference>
<evidence type="ECO:0000256" key="1">
    <source>
        <dbReference type="ARBA" id="ARBA00011051"/>
    </source>
</evidence>
<evidence type="ECO:0000313" key="5">
    <source>
        <dbReference type="EMBL" id="UXN71491.1"/>
    </source>
</evidence>
<reference evidence="5 6" key="1">
    <citation type="submission" date="2022-09" db="EMBL/GenBank/DDBJ databases">
        <title>Interaction between co-microsymbionts with complementary sets of symbiotic genes in legume-rhizobium systems.</title>
        <authorList>
            <person name="Safronova V."/>
            <person name="Sazanova A."/>
            <person name="Afonin A."/>
            <person name="Chirak E."/>
        </authorList>
    </citation>
    <scope>NUCLEOTIDE SEQUENCE [LARGE SCALE GENOMIC DNA]</scope>
    <source>
        <strain evidence="5 6">A18/4-1</strain>
    </source>
</reference>
<evidence type="ECO:0000256" key="3">
    <source>
        <dbReference type="ARBA" id="ARBA00023251"/>
    </source>
</evidence>
<gene>
    <name evidence="5" type="ORF">N8A98_10035</name>
</gene>
<keyword evidence="6" id="KW-1185">Reference proteome</keyword>